<dbReference type="AlphaFoldDB" id="A0A151GGQ2"/>
<gene>
    <name evidence="2" type="ORF">DCS_08257</name>
</gene>
<name>A0A151GGQ2_DRECN</name>
<evidence type="ECO:0000256" key="1">
    <source>
        <dbReference type="SAM" id="SignalP"/>
    </source>
</evidence>
<proteinExistence type="predicted"/>
<keyword evidence="3" id="KW-1185">Reference proteome</keyword>
<reference evidence="2 3" key="1">
    <citation type="journal article" date="2016" name="Sci. Rep.">
        <title>Insights into Adaptations to a Near-Obligate Nematode Endoparasitic Lifestyle from the Finished Genome of Drechmeria coniospora.</title>
        <authorList>
            <person name="Zhang L."/>
            <person name="Zhou Z."/>
            <person name="Guo Q."/>
            <person name="Fokkens L."/>
            <person name="Miskei M."/>
            <person name="Pocsi I."/>
            <person name="Zhang W."/>
            <person name="Chen M."/>
            <person name="Wang L."/>
            <person name="Sun Y."/>
            <person name="Donzelli B.G."/>
            <person name="Gibson D.M."/>
            <person name="Nelson D.R."/>
            <person name="Luo J.G."/>
            <person name="Rep M."/>
            <person name="Liu H."/>
            <person name="Yang S."/>
            <person name="Wang J."/>
            <person name="Krasnoff S.B."/>
            <person name="Xu Y."/>
            <person name="Molnar I."/>
            <person name="Lin M."/>
        </authorList>
    </citation>
    <scope>NUCLEOTIDE SEQUENCE [LARGE SCALE GENOMIC DNA]</scope>
    <source>
        <strain evidence="2 3">ARSEF 6962</strain>
    </source>
</reference>
<dbReference type="Proteomes" id="UP000076580">
    <property type="component" value="Chromosome 03"/>
</dbReference>
<evidence type="ECO:0000313" key="2">
    <source>
        <dbReference type="EMBL" id="KYK56287.1"/>
    </source>
</evidence>
<feature type="chain" id="PRO_5013131011" description="Cell wall galactomannoprotein" evidence="1">
    <location>
        <begin position="16"/>
        <end position="180"/>
    </location>
</feature>
<evidence type="ECO:0008006" key="4">
    <source>
        <dbReference type="Google" id="ProtNLM"/>
    </source>
</evidence>
<dbReference type="InParanoid" id="A0A151GGQ2"/>
<protein>
    <recommendedName>
        <fullName evidence="4">Cell wall galactomannoprotein</fullName>
    </recommendedName>
</protein>
<dbReference type="GeneID" id="63720900"/>
<evidence type="ECO:0000313" key="3">
    <source>
        <dbReference type="Proteomes" id="UP000076580"/>
    </source>
</evidence>
<keyword evidence="1" id="KW-0732">Signal</keyword>
<sequence>MKWTNALVFATTASAAAIHGQGVNFDILKQVDTTLQEIITMLNKENPAPTQSINGVFFHSRLTPLADAVRAEAHKIDQLGEAFSEEDGGRLYAPANKFPNLAVALDSALKGNGITAQLAEHGGCDIAGYIFSLQASLIDLSFLSHRILDRISSYAGDAGFDNLRSFTRSLDKTGTMFKGC</sequence>
<dbReference type="EMBL" id="LAYC01000003">
    <property type="protein sequence ID" value="KYK56287.1"/>
    <property type="molecule type" value="Genomic_DNA"/>
</dbReference>
<dbReference type="RefSeq" id="XP_040655639.1">
    <property type="nucleotide sequence ID" value="XM_040805535.1"/>
</dbReference>
<accession>A0A151GGQ2</accession>
<organism evidence="2 3">
    <name type="scientific">Drechmeria coniospora</name>
    <name type="common">Nematophagous fungus</name>
    <name type="synonym">Meria coniospora</name>
    <dbReference type="NCBI Taxonomy" id="98403"/>
    <lineage>
        <taxon>Eukaryota</taxon>
        <taxon>Fungi</taxon>
        <taxon>Dikarya</taxon>
        <taxon>Ascomycota</taxon>
        <taxon>Pezizomycotina</taxon>
        <taxon>Sordariomycetes</taxon>
        <taxon>Hypocreomycetidae</taxon>
        <taxon>Hypocreales</taxon>
        <taxon>Ophiocordycipitaceae</taxon>
        <taxon>Drechmeria</taxon>
    </lineage>
</organism>
<comment type="caution">
    <text evidence="2">The sequence shown here is derived from an EMBL/GenBank/DDBJ whole genome shotgun (WGS) entry which is preliminary data.</text>
</comment>
<feature type="signal peptide" evidence="1">
    <location>
        <begin position="1"/>
        <end position="15"/>
    </location>
</feature>